<dbReference type="Proteomes" id="UP000286576">
    <property type="component" value="Unassembled WGS sequence"/>
</dbReference>
<evidence type="ECO:0000313" key="1">
    <source>
        <dbReference type="EMBL" id="RIV89033.1"/>
    </source>
</evidence>
<dbReference type="OrthoDB" id="9799416at2"/>
<comment type="caution">
    <text evidence="1">The sequence shown here is derived from an EMBL/GenBank/DDBJ whole genome shotgun (WGS) entry which is preliminary data.</text>
</comment>
<keyword evidence="2" id="KW-1185">Reference proteome</keyword>
<gene>
    <name evidence="1" type="ORF">D2V07_01885</name>
</gene>
<reference evidence="1 2" key="1">
    <citation type="submission" date="2018-08" db="EMBL/GenBank/DDBJ databases">
        <title>Erythrobacter zhengii sp.nov., a bacterium isolated from deep-sea sediment.</title>
        <authorList>
            <person name="Fang C."/>
            <person name="Wu Y.-H."/>
            <person name="Sun C."/>
            <person name="Wang H."/>
            <person name="Cheng H."/>
            <person name="Meng F.-X."/>
            <person name="Wang C.-S."/>
            <person name="Xu X.-W."/>
        </authorList>
    </citation>
    <scope>NUCLEOTIDE SEQUENCE [LARGE SCALE GENOMIC DNA]</scope>
    <source>
        <strain evidence="1 2">V18</strain>
    </source>
</reference>
<dbReference type="Pfam" id="PF12487">
    <property type="entry name" value="DUF3703"/>
    <property type="match status" value="1"/>
</dbReference>
<organism evidence="1 2">
    <name type="scientific">Aurantiacibacter zhengii</name>
    <dbReference type="NCBI Taxonomy" id="2307003"/>
    <lineage>
        <taxon>Bacteria</taxon>
        <taxon>Pseudomonadati</taxon>
        <taxon>Pseudomonadota</taxon>
        <taxon>Alphaproteobacteria</taxon>
        <taxon>Sphingomonadales</taxon>
        <taxon>Erythrobacteraceae</taxon>
        <taxon>Aurantiacibacter</taxon>
    </lineage>
</organism>
<protein>
    <submittedName>
        <fullName evidence="1">DUF3703 domain-containing protein</fullName>
    </submittedName>
</protein>
<accession>A0A418NWQ5</accession>
<evidence type="ECO:0000313" key="2">
    <source>
        <dbReference type="Proteomes" id="UP000286576"/>
    </source>
</evidence>
<name>A0A418NWQ5_9SPHN</name>
<sequence length="117" mass="13155">MDNRRLRRFVREELAEAGRLEREGRVNDAFARLERAHILSQYSTRDHVAVHVAMLCWAWRQGSGREMFGQVVRIIGAATKTAVGWIPEGNTGGAEVSPFRPMPVPDDLAAIIARSRD</sequence>
<proteinExistence type="predicted"/>
<dbReference type="EMBL" id="QXFL01000001">
    <property type="protein sequence ID" value="RIV89033.1"/>
    <property type="molecule type" value="Genomic_DNA"/>
</dbReference>
<dbReference type="AlphaFoldDB" id="A0A418NWQ5"/>
<dbReference type="RefSeq" id="WP_119584311.1">
    <property type="nucleotide sequence ID" value="NZ_CAWODQ010000001.1"/>
</dbReference>
<dbReference type="InterPro" id="IPR022172">
    <property type="entry name" value="DUF3703"/>
</dbReference>